<feature type="domain" description="Cathepsin propeptide inhibitor" evidence="8">
    <location>
        <begin position="26"/>
        <end position="86"/>
    </location>
</feature>
<dbReference type="Gene3D" id="3.90.70.10">
    <property type="entry name" value="Cysteine proteinases"/>
    <property type="match status" value="1"/>
</dbReference>
<dbReference type="InterPro" id="IPR013201">
    <property type="entry name" value="Prot_inhib_I29"/>
</dbReference>
<evidence type="ECO:0000256" key="3">
    <source>
        <dbReference type="ARBA" id="ARBA00022801"/>
    </source>
</evidence>
<reference evidence="9" key="1">
    <citation type="journal article" date="2020" name="Insect Biochem. Mol. Biol.">
        <title>Cathepsins L and B in Dysdercus peruvianus, Rhodnius prolixus, and Mahanarva fimbriolata. Looking for enzyme adaptations to digestion.</title>
        <authorList>
            <person name="Pimentel A.C."/>
            <person name="Dias R.O."/>
            <person name="Bifano T.D."/>
            <person name="Genta F.A."/>
            <person name="Ferreira C."/>
            <person name="Terra W.R."/>
        </authorList>
    </citation>
    <scope>NUCLEOTIDE SEQUENCE</scope>
</reference>
<dbReference type="EMBL" id="MT437750">
    <property type="protein sequence ID" value="QOV03080.1"/>
    <property type="molecule type" value="mRNA"/>
</dbReference>
<evidence type="ECO:0000313" key="9">
    <source>
        <dbReference type="EMBL" id="QOV03080.1"/>
    </source>
</evidence>
<comment type="similarity">
    <text evidence="1">Belongs to the peptidase C1 family.</text>
</comment>
<evidence type="ECO:0000259" key="8">
    <source>
        <dbReference type="SMART" id="SM00848"/>
    </source>
</evidence>
<feature type="chain" id="PRO_5030723138" evidence="6">
    <location>
        <begin position="23"/>
        <end position="322"/>
    </location>
</feature>
<name>A0A7U3RVR7_9HEMI</name>
<dbReference type="AlphaFoldDB" id="A0A7U3RVR7"/>
<evidence type="ECO:0000256" key="2">
    <source>
        <dbReference type="ARBA" id="ARBA00022670"/>
    </source>
</evidence>
<dbReference type="GO" id="GO:0006508">
    <property type="term" value="P:proteolysis"/>
    <property type="evidence" value="ECO:0007669"/>
    <property type="project" value="UniProtKB-KW"/>
</dbReference>
<evidence type="ECO:0000259" key="7">
    <source>
        <dbReference type="SMART" id="SM00645"/>
    </source>
</evidence>
<proteinExistence type="evidence at transcript level"/>
<dbReference type="InterPro" id="IPR025661">
    <property type="entry name" value="Pept_asp_AS"/>
</dbReference>
<evidence type="ECO:0000256" key="5">
    <source>
        <dbReference type="ARBA" id="ARBA00023157"/>
    </source>
</evidence>
<dbReference type="FunFam" id="3.90.70.10:FF:000006">
    <property type="entry name" value="Cathepsin S"/>
    <property type="match status" value="1"/>
</dbReference>
<dbReference type="PROSITE" id="PS00640">
    <property type="entry name" value="THIOL_PROTEASE_ASN"/>
    <property type="match status" value="1"/>
</dbReference>
<keyword evidence="2" id="KW-0645">Protease</keyword>
<accession>A0A7U3RVR7</accession>
<keyword evidence="3 9" id="KW-0378">Hydrolase</keyword>
<dbReference type="SUPFAM" id="SSF54001">
    <property type="entry name" value="Cysteine proteinases"/>
    <property type="match status" value="1"/>
</dbReference>
<evidence type="ECO:0000256" key="6">
    <source>
        <dbReference type="SAM" id="SignalP"/>
    </source>
</evidence>
<dbReference type="InterPro" id="IPR039417">
    <property type="entry name" value="Peptidase_C1A_papain-like"/>
</dbReference>
<dbReference type="Pfam" id="PF08246">
    <property type="entry name" value="Inhibitor_I29"/>
    <property type="match status" value="1"/>
</dbReference>
<dbReference type="GO" id="GO:0004197">
    <property type="term" value="F:cysteine-type endopeptidase activity"/>
    <property type="evidence" value="ECO:0007669"/>
    <property type="project" value="UniProtKB-EC"/>
</dbReference>
<keyword evidence="6" id="KW-0732">Signal</keyword>
<dbReference type="PROSITE" id="PS00639">
    <property type="entry name" value="THIOL_PROTEASE_HIS"/>
    <property type="match status" value="1"/>
</dbReference>
<sequence length="322" mass="35752">MKVKTLPLIFLIAATVASQSIGDEIWVEFKNVYSKSYDSIEEDLSRKLIFNENLRKIKEHNRLYDIGEKTFTLEMNKFGDLTTEEFKKFMTRREIFFGKTLDAVQHIPHSDNLLTSIDWRTKGAVTGVKDQGQFGSCSVFSAVGALEGLWFLHNSTLVDLSVQNLIDCFQDECSSPDGVFKYVSEHGINTATDYPTDGKFGKCRSDEEKAILLGVKYVDLPVADETALASAVANVEPVAAVINAGEFSFQFYGAGIYYDSNCSPSNLDHSVLVVGYGSSSASDYWIVKNSWGVNWGQAGYILMARNKNNNCGIASMASYPYL</sequence>
<feature type="domain" description="Peptidase C1A papain C-terminal" evidence="7">
    <location>
        <begin position="113"/>
        <end position="321"/>
    </location>
</feature>
<dbReference type="InterPro" id="IPR000668">
    <property type="entry name" value="Peptidase_C1A_C"/>
</dbReference>
<evidence type="ECO:0000256" key="4">
    <source>
        <dbReference type="ARBA" id="ARBA00022807"/>
    </source>
</evidence>
<dbReference type="SMART" id="SM00645">
    <property type="entry name" value="Pept_C1"/>
    <property type="match status" value="1"/>
</dbReference>
<dbReference type="PRINTS" id="PR00705">
    <property type="entry name" value="PAPAIN"/>
</dbReference>
<keyword evidence="5" id="KW-1015">Disulfide bond</keyword>
<dbReference type="PANTHER" id="PTHR12411">
    <property type="entry name" value="CYSTEINE PROTEASE FAMILY C1-RELATED"/>
    <property type="match status" value="1"/>
</dbReference>
<dbReference type="InterPro" id="IPR013128">
    <property type="entry name" value="Peptidase_C1A"/>
</dbReference>
<protein>
    <submittedName>
        <fullName evidence="9">Cathepsin L9</fullName>
        <ecNumber evidence="9">3.4.22.15</ecNumber>
    </submittedName>
</protein>
<keyword evidence="4" id="KW-0788">Thiol protease</keyword>
<dbReference type="InterPro" id="IPR038765">
    <property type="entry name" value="Papain-like_cys_pep_sf"/>
</dbReference>
<feature type="signal peptide" evidence="6">
    <location>
        <begin position="1"/>
        <end position="22"/>
    </location>
</feature>
<dbReference type="SMART" id="SM00848">
    <property type="entry name" value="Inhibitor_I29"/>
    <property type="match status" value="1"/>
</dbReference>
<dbReference type="EC" id="3.4.22.15" evidence="9"/>
<dbReference type="InterPro" id="IPR025660">
    <property type="entry name" value="Pept_his_AS"/>
</dbReference>
<evidence type="ECO:0000256" key="1">
    <source>
        <dbReference type="ARBA" id="ARBA00008455"/>
    </source>
</evidence>
<dbReference type="Pfam" id="PF00112">
    <property type="entry name" value="Peptidase_C1"/>
    <property type="match status" value="1"/>
</dbReference>
<organism evidence="9">
    <name type="scientific">Dysdercus peruvianus</name>
    <dbReference type="NCBI Taxonomy" id="685034"/>
    <lineage>
        <taxon>Eukaryota</taxon>
        <taxon>Metazoa</taxon>
        <taxon>Ecdysozoa</taxon>
        <taxon>Arthropoda</taxon>
        <taxon>Hexapoda</taxon>
        <taxon>Insecta</taxon>
        <taxon>Pterygota</taxon>
        <taxon>Neoptera</taxon>
        <taxon>Paraneoptera</taxon>
        <taxon>Hemiptera</taxon>
        <taxon>Heteroptera</taxon>
        <taxon>Panheteroptera</taxon>
        <taxon>Pentatomomorpha</taxon>
        <taxon>Pyrrhocoroidea</taxon>
        <taxon>Pyrrhocoridae</taxon>
        <taxon>Dysdercus</taxon>
    </lineage>
</organism>
<dbReference type="CDD" id="cd02248">
    <property type="entry name" value="Peptidase_C1A"/>
    <property type="match status" value="1"/>
</dbReference>